<feature type="domain" description="Class III cytochrome C" evidence="7">
    <location>
        <begin position="38"/>
        <end position="124"/>
    </location>
</feature>
<feature type="binding site" description="axial binding residue" evidence="6">
    <location>
        <position position="63"/>
    </location>
    <ligand>
        <name>heme c</name>
        <dbReference type="ChEBI" id="CHEBI:61717"/>
        <label>1</label>
    </ligand>
    <ligandPart>
        <name>Fe</name>
        <dbReference type="ChEBI" id="CHEBI:18248"/>
    </ligandPart>
</feature>
<dbReference type="PRINTS" id="PR00609">
    <property type="entry name" value="CYTOCHROMEC3"/>
</dbReference>
<protein>
    <submittedName>
        <fullName evidence="8">Cytochrome c family protein</fullName>
    </submittedName>
</protein>
<evidence type="ECO:0000256" key="5">
    <source>
        <dbReference type="ARBA" id="ARBA00023004"/>
    </source>
</evidence>
<evidence type="ECO:0000259" key="7">
    <source>
        <dbReference type="Pfam" id="PF02085"/>
    </source>
</evidence>
<organism evidence="8 9">
    <name type="scientific">Desulfatitalea alkaliphila</name>
    <dbReference type="NCBI Taxonomy" id="2929485"/>
    <lineage>
        <taxon>Bacteria</taxon>
        <taxon>Pseudomonadati</taxon>
        <taxon>Thermodesulfobacteriota</taxon>
        <taxon>Desulfobacteria</taxon>
        <taxon>Desulfobacterales</taxon>
        <taxon>Desulfosarcinaceae</taxon>
        <taxon>Desulfatitalea</taxon>
    </lineage>
</organism>
<feature type="binding site" description="axial binding residue" evidence="6">
    <location>
        <position position="106"/>
    </location>
    <ligand>
        <name>heme c</name>
        <dbReference type="ChEBI" id="CHEBI:61717"/>
        <label>1</label>
    </ligand>
    <ligandPart>
        <name>Fe</name>
        <dbReference type="ChEBI" id="CHEBI:18248"/>
    </ligandPart>
</feature>
<accession>A0AA41R3V6</accession>
<keyword evidence="1" id="KW-0813">Transport</keyword>
<dbReference type="GO" id="GO:0046872">
    <property type="term" value="F:metal ion binding"/>
    <property type="evidence" value="ECO:0007669"/>
    <property type="project" value="UniProtKB-KW"/>
</dbReference>
<proteinExistence type="predicted"/>
<feature type="binding site" description="axial binding residue" evidence="6">
    <location>
        <position position="62"/>
    </location>
    <ligand>
        <name>heme c</name>
        <dbReference type="ChEBI" id="CHEBI:61717"/>
        <label>1</label>
    </ligand>
    <ligandPart>
        <name>Fe</name>
        <dbReference type="ChEBI" id="CHEBI:18248"/>
    </ligandPart>
</feature>
<evidence type="ECO:0000256" key="2">
    <source>
        <dbReference type="ARBA" id="ARBA00022617"/>
    </source>
</evidence>
<dbReference type="CDD" id="cd08168">
    <property type="entry name" value="Cytochrom_C3"/>
    <property type="match status" value="1"/>
</dbReference>
<keyword evidence="9" id="KW-1185">Reference proteome</keyword>
<keyword evidence="5 6" id="KW-0408">Iron</keyword>
<dbReference type="GO" id="GO:0020037">
    <property type="term" value="F:heme binding"/>
    <property type="evidence" value="ECO:0007669"/>
    <property type="project" value="InterPro"/>
</dbReference>
<dbReference type="SUPFAM" id="SSF48695">
    <property type="entry name" value="Multiheme cytochromes"/>
    <property type="match status" value="1"/>
</dbReference>
<feature type="binding site" description="axial binding residue" evidence="6">
    <location>
        <position position="50"/>
    </location>
    <ligand>
        <name>heme c</name>
        <dbReference type="ChEBI" id="CHEBI:61717"/>
        <label>1</label>
    </ligand>
    <ligandPart>
        <name>Fe</name>
        <dbReference type="ChEBI" id="CHEBI:18248"/>
    </ligandPart>
</feature>
<sequence>MKIKIGILLAVLLGSVLVVLAFGQYEMQVVENYYFPNPQRPPAVFEHDRHNETAELWDCMICHHVYDEQGVQSDWESSEDQACADCHGLEDQGGMPGLRKAFHQSCKGCHLTERKGPVTCAECHVKP</sequence>
<feature type="binding site" description="axial binding residue" evidence="6">
    <location>
        <position position="47"/>
    </location>
    <ligand>
        <name>heme c</name>
        <dbReference type="ChEBI" id="CHEBI:61717"/>
        <label>1</label>
    </ligand>
    <ligandPart>
        <name>Fe</name>
        <dbReference type="ChEBI" id="CHEBI:18248"/>
    </ligandPart>
</feature>
<evidence type="ECO:0000256" key="1">
    <source>
        <dbReference type="ARBA" id="ARBA00022448"/>
    </source>
</evidence>
<dbReference type="InterPro" id="IPR036280">
    <property type="entry name" value="Multihaem_cyt_sf"/>
</dbReference>
<evidence type="ECO:0000256" key="3">
    <source>
        <dbReference type="ARBA" id="ARBA00022723"/>
    </source>
</evidence>
<dbReference type="Gene3D" id="3.90.10.10">
    <property type="entry name" value="Cytochrome C3"/>
    <property type="match status" value="1"/>
</dbReference>
<keyword evidence="3 6" id="KW-0479">Metal-binding</keyword>
<evidence type="ECO:0000256" key="4">
    <source>
        <dbReference type="ARBA" id="ARBA00022982"/>
    </source>
</evidence>
<gene>
    <name evidence="8" type="ORF">MRX98_07530</name>
</gene>
<dbReference type="EMBL" id="JALJRB010000006">
    <property type="protein sequence ID" value="MCJ8500420.1"/>
    <property type="molecule type" value="Genomic_DNA"/>
</dbReference>
<evidence type="ECO:0000313" key="8">
    <source>
        <dbReference type="EMBL" id="MCJ8500420.1"/>
    </source>
</evidence>
<feature type="binding site" description="axial binding residue" evidence="6">
    <location>
        <position position="59"/>
    </location>
    <ligand>
        <name>heme c</name>
        <dbReference type="ChEBI" id="CHEBI:61717"/>
        <label>1</label>
    </ligand>
    <ligandPart>
        <name>Fe</name>
        <dbReference type="ChEBI" id="CHEBI:18248"/>
    </ligandPart>
</feature>
<feature type="binding site" description="axial binding residue" evidence="6">
    <location>
        <position position="120"/>
    </location>
    <ligand>
        <name>heme c</name>
        <dbReference type="ChEBI" id="CHEBI:61717"/>
        <label>1</label>
    </ligand>
    <ligandPart>
        <name>Fe</name>
        <dbReference type="ChEBI" id="CHEBI:18248"/>
    </ligandPart>
</feature>
<feature type="binding site" description="axial binding residue" evidence="6">
    <location>
        <position position="109"/>
    </location>
    <ligand>
        <name>heme c</name>
        <dbReference type="ChEBI" id="CHEBI:61717"/>
        <label>1</label>
    </ligand>
    <ligandPart>
        <name>Fe</name>
        <dbReference type="ChEBI" id="CHEBI:18248"/>
    </ligandPart>
</feature>
<dbReference type="NCBIfam" id="NF045722">
    <property type="entry name" value="c3_cytochr_TmcA"/>
    <property type="match status" value="1"/>
</dbReference>
<feature type="binding site" description="axial binding residue" evidence="6">
    <location>
        <position position="124"/>
    </location>
    <ligand>
        <name>heme c</name>
        <dbReference type="ChEBI" id="CHEBI:61717"/>
        <label>1</label>
    </ligand>
    <ligandPart>
        <name>Fe</name>
        <dbReference type="ChEBI" id="CHEBI:18248"/>
    </ligandPart>
</feature>
<dbReference type="Pfam" id="PF02085">
    <property type="entry name" value="Cytochrom_CIII"/>
    <property type="match status" value="1"/>
</dbReference>
<dbReference type="InterPro" id="IPR020942">
    <property type="entry name" value="Cyt_c_III_dom"/>
</dbReference>
<evidence type="ECO:0000313" key="9">
    <source>
        <dbReference type="Proteomes" id="UP001165427"/>
    </source>
</evidence>
<comment type="caution">
    <text evidence="8">The sequence shown here is derived from an EMBL/GenBank/DDBJ whole genome shotgun (WGS) entry which is preliminary data.</text>
</comment>
<keyword evidence="4" id="KW-0249">Electron transport</keyword>
<dbReference type="GO" id="GO:0009055">
    <property type="term" value="F:electron transfer activity"/>
    <property type="evidence" value="ECO:0007669"/>
    <property type="project" value="InterPro"/>
</dbReference>
<dbReference type="AlphaFoldDB" id="A0AA41R3V6"/>
<name>A0AA41R3V6_9BACT</name>
<dbReference type="RefSeq" id="WP_246904736.1">
    <property type="nucleotide sequence ID" value="NZ_JALJRB010000006.1"/>
</dbReference>
<keyword evidence="2 6" id="KW-0349">Heme</keyword>
<evidence type="ECO:0000256" key="6">
    <source>
        <dbReference type="PIRSR" id="PIRSR602322-1"/>
    </source>
</evidence>
<dbReference type="InterPro" id="IPR002322">
    <property type="entry name" value="Cyt_c_III"/>
</dbReference>
<reference evidence="8" key="1">
    <citation type="submission" date="2022-04" db="EMBL/GenBank/DDBJ databases">
        <title>Desulfatitalea alkaliphila sp. nov., a novel anaerobic sulfate-reducing bacterium isolated from terrestrial mud volcano, Taman Peninsula, Russia.</title>
        <authorList>
            <person name="Khomyakova M.A."/>
            <person name="Merkel A.Y."/>
            <person name="Slobodkin A.I."/>
        </authorList>
    </citation>
    <scope>NUCLEOTIDE SEQUENCE</scope>
    <source>
        <strain evidence="8">M08but</strain>
    </source>
</reference>
<feature type="binding site" description="axial binding residue" evidence="6">
    <location>
        <position position="110"/>
    </location>
    <ligand>
        <name>heme c</name>
        <dbReference type="ChEBI" id="CHEBI:61717"/>
        <label>1</label>
    </ligand>
    <ligandPart>
        <name>Fe</name>
        <dbReference type="ChEBI" id="CHEBI:18248"/>
    </ligandPart>
</feature>
<feature type="binding site" description="covalent" evidence="6">
    <location>
        <position position="64"/>
    </location>
    <ligand>
        <name>heme c</name>
        <dbReference type="ChEBI" id="CHEBI:61717"/>
        <label>1</label>
    </ligand>
</feature>
<feature type="binding site" description="axial binding residue" evidence="6">
    <location>
        <position position="123"/>
    </location>
    <ligand>
        <name>heme c</name>
        <dbReference type="ChEBI" id="CHEBI:61717"/>
        <label>1</label>
    </ligand>
    <ligandPart>
        <name>Fe</name>
        <dbReference type="ChEBI" id="CHEBI:18248"/>
    </ligandPart>
</feature>
<comment type="cofactor">
    <cofactor evidence="6">
        <name>heme c</name>
        <dbReference type="ChEBI" id="CHEBI:61717"/>
    </cofactor>
    <text evidence="6">Binds 4 heme c groups covalently per monomer.</text>
</comment>
<dbReference type="Proteomes" id="UP001165427">
    <property type="component" value="Unassembled WGS sequence"/>
</dbReference>
<dbReference type="InterPro" id="IPR054899">
    <property type="entry name" value="c3_cytochr_TmcA"/>
</dbReference>